<evidence type="ECO:0000256" key="8">
    <source>
        <dbReference type="SAM" id="MobiDB-lite"/>
    </source>
</evidence>
<dbReference type="PROSITE" id="PS50011">
    <property type="entry name" value="PROTEIN_KINASE_DOM"/>
    <property type="match status" value="1"/>
</dbReference>
<dbReference type="InterPro" id="IPR001478">
    <property type="entry name" value="PDZ"/>
</dbReference>
<dbReference type="SMART" id="SM00220">
    <property type="entry name" value="S_TKc"/>
    <property type="match status" value="1"/>
</dbReference>
<keyword evidence="6 7" id="KW-0067">ATP-binding</keyword>
<dbReference type="InterPro" id="IPR000719">
    <property type="entry name" value="Prot_kinase_dom"/>
</dbReference>
<evidence type="ECO:0000313" key="11">
    <source>
        <dbReference type="EMBL" id="TWU04055.1"/>
    </source>
</evidence>
<evidence type="ECO:0000256" key="7">
    <source>
        <dbReference type="PROSITE-ProRule" id="PRU10141"/>
    </source>
</evidence>
<evidence type="ECO:0000256" key="4">
    <source>
        <dbReference type="ARBA" id="ARBA00022741"/>
    </source>
</evidence>
<feature type="domain" description="Protein kinase" evidence="9">
    <location>
        <begin position="106"/>
        <end position="367"/>
    </location>
</feature>
<evidence type="ECO:0000313" key="12">
    <source>
        <dbReference type="Proteomes" id="UP000316213"/>
    </source>
</evidence>
<evidence type="ECO:0000256" key="1">
    <source>
        <dbReference type="ARBA" id="ARBA00012513"/>
    </source>
</evidence>
<evidence type="ECO:0000259" key="9">
    <source>
        <dbReference type="PROSITE" id="PS50011"/>
    </source>
</evidence>
<feature type="binding site" evidence="7">
    <location>
        <position position="135"/>
    </location>
    <ligand>
        <name>ATP</name>
        <dbReference type="ChEBI" id="CHEBI:30616"/>
    </ligand>
</feature>
<dbReference type="GO" id="GO:0005524">
    <property type="term" value="F:ATP binding"/>
    <property type="evidence" value="ECO:0007669"/>
    <property type="project" value="UniProtKB-UniRule"/>
</dbReference>
<dbReference type="PROSITE" id="PS00107">
    <property type="entry name" value="PROTEIN_KINASE_ATP"/>
    <property type="match status" value="1"/>
</dbReference>
<dbReference type="SUPFAM" id="SSF56112">
    <property type="entry name" value="Protein kinase-like (PK-like)"/>
    <property type="match status" value="1"/>
</dbReference>
<dbReference type="Proteomes" id="UP000316213">
    <property type="component" value="Unassembled WGS sequence"/>
</dbReference>
<evidence type="ECO:0000256" key="3">
    <source>
        <dbReference type="ARBA" id="ARBA00022679"/>
    </source>
</evidence>
<dbReference type="PANTHER" id="PTHR43289">
    <property type="entry name" value="MITOGEN-ACTIVATED PROTEIN KINASE KINASE KINASE 20-RELATED"/>
    <property type="match status" value="1"/>
</dbReference>
<dbReference type="InterPro" id="IPR008271">
    <property type="entry name" value="Ser/Thr_kinase_AS"/>
</dbReference>
<dbReference type="Gene3D" id="1.10.510.10">
    <property type="entry name" value="Transferase(Phosphotransferase) domain 1"/>
    <property type="match status" value="1"/>
</dbReference>
<dbReference type="InterPro" id="IPR017441">
    <property type="entry name" value="Protein_kinase_ATP_BS"/>
</dbReference>
<proteinExistence type="predicted"/>
<dbReference type="EC" id="2.7.11.1" evidence="1"/>
<keyword evidence="2" id="KW-0723">Serine/threonine-protein kinase</keyword>
<protein>
    <recommendedName>
        <fullName evidence="1">non-specific serine/threonine protein kinase</fullName>
        <ecNumber evidence="1">2.7.11.1</ecNumber>
    </recommendedName>
</protein>
<dbReference type="Pfam" id="PF00069">
    <property type="entry name" value="Pkinase"/>
    <property type="match status" value="1"/>
</dbReference>
<organism evidence="11 12">
    <name type="scientific">Neorhodopirellula pilleata</name>
    <dbReference type="NCBI Taxonomy" id="2714738"/>
    <lineage>
        <taxon>Bacteria</taxon>
        <taxon>Pseudomonadati</taxon>
        <taxon>Planctomycetota</taxon>
        <taxon>Planctomycetia</taxon>
        <taxon>Pirellulales</taxon>
        <taxon>Pirellulaceae</taxon>
        <taxon>Neorhodopirellula</taxon>
    </lineage>
</organism>
<dbReference type="EMBL" id="SJPM01000001">
    <property type="protein sequence ID" value="TWU04055.1"/>
    <property type="molecule type" value="Genomic_DNA"/>
</dbReference>
<dbReference type="Gene3D" id="2.30.42.10">
    <property type="match status" value="1"/>
</dbReference>
<dbReference type="Gene3D" id="3.30.200.20">
    <property type="entry name" value="Phosphorylase Kinase, domain 1"/>
    <property type="match status" value="1"/>
</dbReference>
<dbReference type="InterPro" id="IPR036034">
    <property type="entry name" value="PDZ_sf"/>
</dbReference>
<sequence>MIARFHYDDQSLMRLLHDNPDDDASDMQKHVESCDACQSKLETLSSGGLSWDAVNELMQQDDLSPATERSEPRSGIAEDVEGSRSSAATFLQPTDYVDSLGRFARFEIMEILGRGGMGIVMRGYDTALDRHCAVKVLAPELATSAAARKRFSREAKSAAAVVHPHVVPIQTVDEHDGLPYLVMPVVEGKSLQQRVESDGPLSVIETVRIAMQVAEGLAAAHSQGLVHRDIKPANILLENGVERVQITDFGLARAVDDASMTRSGVIAGTPQYMSPEQAHGDEIDHRSDLFSLGSLMYFMLTGHSPFRAETTMGVLNRIGNDEPRRLQAIKPEIPVWLSGIVTKLLSKSPADRFETAQEVAELLEDCLAHVQQPTNTPLPESVIPASAPQQIGRPPIGKFIAAGAFAFSLIFAGVLMVLELNKGTLTIESIVDDVPIRIMEGDDVVRKLVIGREGGKTRLHAGKYTLEIDDRDTSYAITDGVVMVKRGETVIAKVTYVEKDDRKYGPLAQQRLSSAVLEFNNLYSKDGKGRPQQPLTQGEITACLSWKRGNGELSDEVSAAIRTMLSTRERLVPPSWEITGGLVRHPSEHGIVQTWEVNLETNGLSKPISIRRSAIAPPDSMLKPNEHDGNNVGTTPISDMVDSFNKSWKERDDFESLTHRLLTHGLDLPPLTIDEVLAAIALWQSSRKTADVDDAIVQQLKRITETHQLPTDTKFELVPSIKDDIDQWYDISLIRMHVPQIDVPGSTYPVTIRQQFIETDDNNLSATHWGHAGSNGIQAGFRLLPPQQSYQHDQLVEVEFLYRSVTSKEISAKLPTDFRYQRVRMGTEVKFASTIDVQKQSGNGFTTANLGGEPTIAGRLRMQLCLDKAEERKEGVSLMAVVEPGKSYQLQFVVPNPGVDAAGEPLETKRSNYFSTPLLKPKQQQPLFTGHWYQHWGRSIPGHQFPDQSTPDPDYIDPFMIGMSLGKADASQIPGYFAGGLKVTKVAPHSPAEAAGIEVGDVLLSWSGHKIYGDDASANFLKYNLPNRELRELQEKMNKLGRWMGSGNIKFVMLDHRSGEVIDIAPWYGALAGGGPNKAEVIRRLQERKRLRDQ</sequence>
<evidence type="ECO:0000256" key="5">
    <source>
        <dbReference type="ARBA" id="ARBA00022777"/>
    </source>
</evidence>
<evidence type="ECO:0000256" key="2">
    <source>
        <dbReference type="ARBA" id="ARBA00022527"/>
    </source>
</evidence>
<gene>
    <name evidence="11" type="primary">prkC_7</name>
    <name evidence="11" type="ORF">Pla100_09910</name>
</gene>
<name>A0A5C6AVJ9_9BACT</name>
<dbReference type="PANTHER" id="PTHR43289:SF6">
    <property type="entry name" value="SERINE_THREONINE-PROTEIN KINASE NEKL-3"/>
    <property type="match status" value="1"/>
</dbReference>
<keyword evidence="3 11" id="KW-0808">Transferase</keyword>
<keyword evidence="12" id="KW-1185">Reference proteome</keyword>
<dbReference type="AlphaFoldDB" id="A0A5C6AVJ9"/>
<dbReference type="PROSITE" id="PS00108">
    <property type="entry name" value="PROTEIN_KINASE_ST"/>
    <property type="match status" value="1"/>
</dbReference>
<dbReference type="SUPFAM" id="SSF50156">
    <property type="entry name" value="PDZ domain-like"/>
    <property type="match status" value="1"/>
</dbReference>
<dbReference type="OrthoDB" id="6111975at2"/>
<evidence type="ECO:0000259" key="10">
    <source>
        <dbReference type="PROSITE" id="PS50106"/>
    </source>
</evidence>
<keyword evidence="4 7" id="KW-0547">Nucleotide-binding</keyword>
<reference evidence="11 12" key="1">
    <citation type="submission" date="2019-02" db="EMBL/GenBank/DDBJ databases">
        <title>Deep-cultivation of Planctomycetes and their phenomic and genomic characterization uncovers novel biology.</title>
        <authorList>
            <person name="Wiegand S."/>
            <person name="Jogler M."/>
            <person name="Boedeker C."/>
            <person name="Pinto D."/>
            <person name="Vollmers J."/>
            <person name="Rivas-Marin E."/>
            <person name="Kohn T."/>
            <person name="Peeters S.H."/>
            <person name="Heuer A."/>
            <person name="Rast P."/>
            <person name="Oberbeckmann S."/>
            <person name="Bunk B."/>
            <person name="Jeske O."/>
            <person name="Meyerdierks A."/>
            <person name="Storesund J.E."/>
            <person name="Kallscheuer N."/>
            <person name="Luecker S."/>
            <person name="Lage O.M."/>
            <person name="Pohl T."/>
            <person name="Merkel B.J."/>
            <person name="Hornburger P."/>
            <person name="Mueller R.-W."/>
            <person name="Bruemmer F."/>
            <person name="Labrenz M."/>
            <person name="Spormann A.M."/>
            <person name="Op Den Camp H."/>
            <person name="Overmann J."/>
            <person name="Amann R."/>
            <person name="Jetten M.S.M."/>
            <person name="Mascher T."/>
            <person name="Medema M.H."/>
            <person name="Devos D.P."/>
            <person name="Kaster A.-K."/>
            <person name="Ovreas L."/>
            <person name="Rohde M."/>
            <person name="Galperin M.Y."/>
            <person name="Jogler C."/>
        </authorList>
    </citation>
    <scope>NUCLEOTIDE SEQUENCE [LARGE SCALE GENOMIC DNA]</scope>
    <source>
        <strain evidence="11 12">Pla100</strain>
    </source>
</reference>
<accession>A0A5C6AVJ9</accession>
<comment type="caution">
    <text evidence="11">The sequence shown here is derived from an EMBL/GenBank/DDBJ whole genome shotgun (WGS) entry which is preliminary data.</text>
</comment>
<evidence type="ECO:0000256" key="6">
    <source>
        <dbReference type="ARBA" id="ARBA00022840"/>
    </source>
</evidence>
<feature type="region of interest" description="Disordered" evidence="8">
    <location>
        <begin position="617"/>
        <end position="636"/>
    </location>
</feature>
<dbReference type="PROSITE" id="PS50106">
    <property type="entry name" value="PDZ"/>
    <property type="match status" value="1"/>
</dbReference>
<keyword evidence="5 11" id="KW-0418">Kinase</keyword>
<dbReference type="CDD" id="cd14014">
    <property type="entry name" value="STKc_PknB_like"/>
    <property type="match status" value="1"/>
</dbReference>
<feature type="region of interest" description="Disordered" evidence="8">
    <location>
        <begin position="62"/>
        <end position="86"/>
    </location>
</feature>
<dbReference type="GO" id="GO:0004674">
    <property type="term" value="F:protein serine/threonine kinase activity"/>
    <property type="evidence" value="ECO:0007669"/>
    <property type="project" value="UniProtKB-KW"/>
</dbReference>
<dbReference type="RefSeq" id="WP_146576445.1">
    <property type="nucleotide sequence ID" value="NZ_SJPM01000001.1"/>
</dbReference>
<dbReference type="FunFam" id="1.10.510.10:FF:000021">
    <property type="entry name" value="Serine/threonine protein kinase"/>
    <property type="match status" value="1"/>
</dbReference>
<feature type="domain" description="PDZ" evidence="10">
    <location>
        <begin position="961"/>
        <end position="1011"/>
    </location>
</feature>
<dbReference type="InterPro" id="IPR011009">
    <property type="entry name" value="Kinase-like_dom_sf"/>
</dbReference>